<sequence length="277" mass="30228">MNRTIESLSNATVLITGAAMGMGRMYAQLAVADHAAHVVLWDVNEEQLAAAVTELSGRGSAIHSYVVDVSKLEDIEAAAEKVRHEVGTPDILINNAGIVRGKYFWEHDQRSDIAATMAINTLALMHITREFLPAMIEGGRTSRIVNVASAAGLLANPRMSVYSSSKWAVIGWSDSLRLELVQAGHDHVKVTTFCPSYIKTGMFEGARGPLLTPLMEPAVVTERVWRAMKEGTPILMMPWTVKLSSALRGILPIAAWDVVAGRVFGVYKSMEHFTGRK</sequence>
<dbReference type="CDD" id="cd05339">
    <property type="entry name" value="17beta-HSDXI-like_SDR_c"/>
    <property type="match status" value="1"/>
</dbReference>
<evidence type="ECO:0000313" key="5">
    <source>
        <dbReference type="Proteomes" id="UP000059574"/>
    </source>
</evidence>
<dbReference type="InterPro" id="IPR036291">
    <property type="entry name" value="NAD(P)-bd_dom_sf"/>
</dbReference>
<keyword evidence="2" id="KW-0560">Oxidoreductase</keyword>
<organism evidence="4 5">
    <name type="scientific">Arthrobacter alpinus</name>
    <dbReference type="NCBI Taxonomy" id="656366"/>
    <lineage>
        <taxon>Bacteria</taxon>
        <taxon>Bacillati</taxon>
        <taxon>Actinomycetota</taxon>
        <taxon>Actinomycetes</taxon>
        <taxon>Micrococcales</taxon>
        <taxon>Micrococcaceae</taxon>
        <taxon>Arthrobacter</taxon>
    </lineage>
</organism>
<dbReference type="Proteomes" id="UP000059574">
    <property type="component" value="Chromosome"/>
</dbReference>
<accession>A0A0S2M0S3</accession>
<dbReference type="PANTHER" id="PTHR24322:SF736">
    <property type="entry name" value="RETINOL DEHYDROGENASE 10"/>
    <property type="match status" value="1"/>
</dbReference>
<dbReference type="PRINTS" id="PR00080">
    <property type="entry name" value="SDRFAMILY"/>
</dbReference>
<protein>
    <submittedName>
        <fullName evidence="4">3-oxoacyl-ACP reductase</fullName>
    </submittedName>
</protein>
<dbReference type="Pfam" id="PF00106">
    <property type="entry name" value="adh_short"/>
    <property type="match status" value="1"/>
</dbReference>
<dbReference type="InterPro" id="IPR002347">
    <property type="entry name" value="SDR_fam"/>
</dbReference>
<reference evidence="4 5" key="2">
    <citation type="journal article" date="2016" name="J. Biotechnol.">
        <title>Complete genome sequence of Arthrobacter alpinus ERGS4:06, a yellow pigmented bacterium tolerant to cold and radiations isolated from Sikkim Himalaya.</title>
        <authorList>
            <person name="Kumar R."/>
            <person name="Singh D."/>
            <person name="Swarnkar M.K."/>
            <person name="Singh A.K."/>
            <person name="Kumar S."/>
        </authorList>
    </citation>
    <scope>NUCLEOTIDE SEQUENCE [LARGE SCALE GENOMIC DNA]</scope>
    <source>
        <strain evidence="4 5">ERGS4:06</strain>
    </source>
</reference>
<dbReference type="RefSeq" id="WP_062289574.1">
    <property type="nucleotide sequence ID" value="NZ_CP013200.1"/>
</dbReference>
<gene>
    <name evidence="4" type="ORF">AS189_12770</name>
</gene>
<dbReference type="GO" id="GO:0016616">
    <property type="term" value="F:oxidoreductase activity, acting on the CH-OH group of donors, NAD or NADP as acceptor"/>
    <property type="evidence" value="ECO:0007669"/>
    <property type="project" value="TreeGrafter"/>
</dbReference>
<dbReference type="EMBL" id="CP013200">
    <property type="protein sequence ID" value="ALO67212.1"/>
    <property type="molecule type" value="Genomic_DNA"/>
</dbReference>
<dbReference type="AlphaFoldDB" id="A0A0S2M0S3"/>
<comment type="similarity">
    <text evidence="1 3">Belongs to the short-chain dehydrogenases/reductases (SDR) family.</text>
</comment>
<dbReference type="Gene3D" id="3.40.50.720">
    <property type="entry name" value="NAD(P)-binding Rossmann-like Domain"/>
    <property type="match status" value="1"/>
</dbReference>
<reference evidence="5" key="1">
    <citation type="submission" date="2015-11" db="EMBL/GenBank/DDBJ databases">
        <authorList>
            <person name="Kumar R."/>
            <person name="Singh D."/>
            <person name="Swarnkar M.K."/>
            <person name="Singh A.K."/>
            <person name="Kumar S."/>
        </authorList>
    </citation>
    <scope>NUCLEOTIDE SEQUENCE [LARGE SCALE GENOMIC DNA]</scope>
    <source>
        <strain evidence="5">ERGS4:06</strain>
    </source>
</reference>
<dbReference type="InterPro" id="IPR020904">
    <property type="entry name" value="Sc_DH/Rdtase_CS"/>
</dbReference>
<evidence type="ECO:0000256" key="2">
    <source>
        <dbReference type="ARBA" id="ARBA00023002"/>
    </source>
</evidence>
<dbReference type="PROSITE" id="PS00061">
    <property type="entry name" value="ADH_SHORT"/>
    <property type="match status" value="1"/>
</dbReference>
<dbReference type="PANTHER" id="PTHR24322">
    <property type="entry name" value="PKSB"/>
    <property type="match status" value="1"/>
</dbReference>
<evidence type="ECO:0000256" key="3">
    <source>
        <dbReference type="RuleBase" id="RU000363"/>
    </source>
</evidence>
<evidence type="ECO:0000313" key="4">
    <source>
        <dbReference type="EMBL" id="ALO67212.1"/>
    </source>
</evidence>
<dbReference type="SUPFAM" id="SSF51735">
    <property type="entry name" value="NAD(P)-binding Rossmann-fold domains"/>
    <property type="match status" value="1"/>
</dbReference>
<name>A0A0S2M0S3_9MICC</name>
<dbReference type="PRINTS" id="PR00081">
    <property type="entry name" value="GDHRDH"/>
</dbReference>
<dbReference type="OrthoDB" id="4523082at2"/>
<evidence type="ECO:0000256" key="1">
    <source>
        <dbReference type="ARBA" id="ARBA00006484"/>
    </source>
</evidence>
<proteinExistence type="inferred from homology"/>